<evidence type="ECO:0000313" key="6">
    <source>
        <dbReference type="Proteomes" id="UP001189624"/>
    </source>
</evidence>
<dbReference type="PRINTS" id="PR00291">
    <property type="entry name" value="KUNITZINHBTR"/>
</dbReference>
<dbReference type="AlphaFoldDB" id="A0AA86SD76"/>
<keyword evidence="2" id="KW-0722">Serine protease inhibitor</keyword>
<keyword evidence="1" id="KW-0646">Protease inhibitor</keyword>
<dbReference type="CDD" id="cd23376">
    <property type="entry name" value="beta-trefoil_STI_DrTI"/>
    <property type="match status" value="2"/>
</dbReference>
<dbReference type="PANTHER" id="PTHR33107:SF21">
    <property type="entry name" value="KUNITZ FAMILY TRYPSIN AND PROTEASE INHIBITOR PROTEIN"/>
    <property type="match status" value="1"/>
</dbReference>
<dbReference type="SUPFAM" id="SSF50386">
    <property type="entry name" value="STI-like"/>
    <property type="match status" value="2"/>
</dbReference>
<dbReference type="GO" id="GO:0004867">
    <property type="term" value="F:serine-type endopeptidase inhibitor activity"/>
    <property type="evidence" value="ECO:0007669"/>
    <property type="project" value="UniProtKB-KW"/>
</dbReference>
<evidence type="ECO:0000256" key="1">
    <source>
        <dbReference type="ARBA" id="ARBA00022690"/>
    </source>
</evidence>
<dbReference type="PANTHER" id="PTHR33107">
    <property type="entry name" value="KUNITZ TRYPSIN INHIBITOR 2"/>
    <property type="match status" value="1"/>
</dbReference>
<dbReference type="Proteomes" id="UP001189624">
    <property type="component" value="Chromosome 4"/>
</dbReference>
<name>A0AA86SD76_9FABA</name>
<protein>
    <submittedName>
        <fullName evidence="5">Uncharacterized protein</fullName>
    </submittedName>
</protein>
<feature type="signal peptide" evidence="4">
    <location>
        <begin position="1"/>
        <end position="25"/>
    </location>
</feature>
<dbReference type="SMART" id="SM00452">
    <property type="entry name" value="STI"/>
    <property type="match status" value="2"/>
</dbReference>
<dbReference type="Pfam" id="PF00197">
    <property type="entry name" value="Kunitz_legume"/>
    <property type="match status" value="2"/>
</dbReference>
<keyword evidence="6" id="KW-1185">Reference proteome</keyword>
<keyword evidence="3" id="KW-1015">Disulfide bond</keyword>
<organism evidence="5 6">
    <name type="scientific">Sphenostylis stenocarpa</name>
    <dbReference type="NCBI Taxonomy" id="92480"/>
    <lineage>
        <taxon>Eukaryota</taxon>
        <taxon>Viridiplantae</taxon>
        <taxon>Streptophyta</taxon>
        <taxon>Embryophyta</taxon>
        <taxon>Tracheophyta</taxon>
        <taxon>Spermatophyta</taxon>
        <taxon>Magnoliopsida</taxon>
        <taxon>eudicotyledons</taxon>
        <taxon>Gunneridae</taxon>
        <taxon>Pentapetalae</taxon>
        <taxon>rosids</taxon>
        <taxon>fabids</taxon>
        <taxon>Fabales</taxon>
        <taxon>Fabaceae</taxon>
        <taxon>Papilionoideae</taxon>
        <taxon>50 kb inversion clade</taxon>
        <taxon>NPAAA clade</taxon>
        <taxon>indigoferoid/millettioid clade</taxon>
        <taxon>Phaseoleae</taxon>
        <taxon>Sphenostylis</taxon>
    </lineage>
</organism>
<evidence type="ECO:0000256" key="4">
    <source>
        <dbReference type="SAM" id="SignalP"/>
    </source>
</evidence>
<dbReference type="InterPro" id="IPR011065">
    <property type="entry name" value="Kunitz_inhibitor_STI-like_sf"/>
</dbReference>
<dbReference type="Gramene" id="rna-AYBTSS11_LOCUS15310">
    <property type="protein sequence ID" value="CAJ1952467.1"/>
    <property type="gene ID" value="gene-AYBTSS11_LOCUS15310"/>
</dbReference>
<evidence type="ECO:0000313" key="5">
    <source>
        <dbReference type="EMBL" id="CAJ1952467.1"/>
    </source>
</evidence>
<gene>
    <name evidence="5" type="ORF">AYBTSS11_LOCUS15310</name>
</gene>
<keyword evidence="4" id="KW-0732">Signal</keyword>
<dbReference type="EMBL" id="OY731401">
    <property type="protein sequence ID" value="CAJ1952467.1"/>
    <property type="molecule type" value="Genomic_DNA"/>
</dbReference>
<dbReference type="InterPro" id="IPR002160">
    <property type="entry name" value="Prot_inh_Kunz-lg"/>
</dbReference>
<evidence type="ECO:0000256" key="2">
    <source>
        <dbReference type="ARBA" id="ARBA00022900"/>
    </source>
</evidence>
<evidence type="ECO:0000256" key="3">
    <source>
        <dbReference type="ARBA" id="ARBA00023157"/>
    </source>
</evidence>
<dbReference type="Gene3D" id="2.80.10.50">
    <property type="match status" value="2"/>
</dbReference>
<accession>A0AA86SD76</accession>
<feature type="chain" id="PRO_5041732420" evidence="4">
    <location>
        <begin position="26"/>
        <end position="372"/>
    </location>
</feature>
<reference evidence="5" key="1">
    <citation type="submission" date="2023-10" db="EMBL/GenBank/DDBJ databases">
        <authorList>
            <person name="Domelevo Entfellner J.-B."/>
        </authorList>
    </citation>
    <scope>NUCLEOTIDE SEQUENCE</scope>
</reference>
<sequence>MKSAQSLTLSILLLAFTTNLPLIFSEAPEEIKDSKGVPISPSGKYYILQFNGGPTSGGGLFLASNGNSTCQVTVMQDYYEGDHGVAVKFSTAGRSSGAIFSGTQLDIACDHRPSCASSSKWVVVSDDFPGKWLGIGGAGDHPGKKVITGTFNIQKYNGGYKFVFCLSTSTCYDIATKDDGETGRRLYSFPTTFSRVPEQVLDSQSSSTSSAEKYYILPFYSGPTGGGVAAGKTGNSTCDATVLQTSDESNRGHAVKCSRGGRKGGIFTGTPLDIEFVDKPSCASSSKWVVVSDNFPEKWVGIGGARDYPGKKIRHGTFNIQKFDAGYKLVFCATTRTCYDIGRHDDENGRRLVLTNKPFEFASYYAPTRDYD</sequence>
<proteinExistence type="predicted"/>